<gene>
    <name evidence="1" type="ORF">RRG08_004739</name>
</gene>
<name>A0AAE1DZ90_9GAST</name>
<keyword evidence="2" id="KW-1185">Reference proteome</keyword>
<sequence>MIVRVSTAEGGSATGAEGWDTLMTYWTVKLGHSRRAGEEPAKMSLMSADETQRYLKPKLKRALVDSGHQWTVTHRSLGPGHSAKSTVSQTVIGLSASISPLS</sequence>
<accession>A0AAE1DZ90</accession>
<evidence type="ECO:0000313" key="1">
    <source>
        <dbReference type="EMBL" id="KAK3788444.1"/>
    </source>
</evidence>
<proteinExistence type="predicted"/>
<protein>
    <submittedName>
        <fullName evidence="1">Uncharacterized protein</fullName>
    </submittedName>
</protein>
<comment type="caution">
    <text evidence="1">The sequence shown here is derived from an EMBL/GenBank/DDBJ whole genome shotgun (WGS) entry which is preliminary data.</text>
</comment>
<organism evidence="1 2">
    <name type="scientific">Elysia crispata</name>
    <name type="common">lettuce slug</name>
    <dbReference type="NCBI Taxonomy" id="231223"/>
    <lineage>
        <taxon>Eukaryota</taxon>
        <taxon>Metazoa</taxon>
        <taxon>Spiralia</taxon>
        <taxon>Lophotrochozoa</taxon>
        <taxon>Mollusca</taxon>
        <taxon>Gastropoda</taxon>
        <taxon>Heterobranchia</taxon>
        <taxon>Euthyneura</taxon>
        <taxon>Panpulmonata</taxon>
        <taxon>Sacoglossa</taxon>
        <taxon>Placobranchoidea</taxon>
        <taxon>Plakobranchidae</taxon>
        <taxon>Elysia</taxon>
    </lineage>
</organism>
<reference evidence="1" key="1">
    <citation type="journal article" date="2023" name="G3 (Bethesda)">
        <title>A reference genome for the long-term kleptoplast-retaining sea slug Elysia crispata morphotype clarki.</title>
        <authorList>
            <person name="Eastman K.E."/>
            <person name="Pendleton A.L."/>
            <person name="Shaikh M.A."/>
            <person name="Suttiyut T."/>
            <person name="Ogas R."/>
            <person name="Tomko P."/>
            <person name="Gavelis G."/>
            <person name="Widhalm J.R."/>
            <person name="Wisecaver J.H."/>
        </authorList>
    </citation>
    <scope>NUCLEOTIDE SEQUENCE</scope>
    <source>
        <strain evidence="1">ECLA1</strain>
    </source>
</reference>
<dbReference type="Proteomes" id="UP001283361">
    <property type="component" value="Unassembled WGS sequence"/>
</dbReference>
<evidence type="ECO:0000313" key="2">
    <source>
        <dbReference type="Proteomes" id="UP001283361"/>
    </source>
</evidence>
<dbReference type="EMBL" id="JAWDGP010001758">
    <property type="protein sequence ID" value="KAK3788444.1"/>
    <property type="molecule type" value="Genomic_DNA"/>
</dbReference>
<dbReference type="AlphaFoldDB" id="A0AAE1DZ90"/>